<dbReference type="AlphaFoldDB" id="A0AAQ2SZW9"/>
<dbReference type="Pfam" id="PF26078">
    <property type="entry name" value="Baseplate_J_M"/>
    <property type="match status" value="1"/>
</dbReference>
<evidence type="ECO:0000313" key="6">
    <source>
        <dbReference type="Proteomes" id="UP001163632"/>
    </source>
</evidence>
<dbReference type="EMBL" id="CP087781">
    <property type="protein sequence ID" value="UZA51363.1"/>
    <property type="molecule type" value="Genomic_DNA"/>
</dbReference>
<dbReference type="InterPro" id="IPR014507">
    <property type="entry name" value="Baseplate_assembly_J_pred"/>
</dbReference>
<evidence type="ECO:0000313" key="4">
    <source>
        <dbReference type="EMBL" id="UZA51363.1"/>
    </source>
</evidence>
<feature type="domain" description="Baseplate J-like central" evidence="1">
    <location>
        <begin position="110"/>
        <end position="179"/>
    </location>
</feature>
<dbReference type="InterPro" id="IPR052726">
    <property type="entry name" value="Phage_Baseplate_Hub"/>
</dbReference>
<dbReference type="GeneID" id="77189651"/>
<dbReference type="KEGG" id="mboi:DQF64_12705"/>
<dbReference type="InterPro" id="IPR058530">
    <property type="entry name" value="Baseplate_J-like_C"/>
</dbReference>
<dbReference type="PANTHER" id="PTHR35862">
    <property type="entry name" value="FELS-2 PROPHAGE PROTEIN"/>
    <property type="match status" value="1"/>
</dbReference>
<dbReference type="PIRSF" id="PIRSF020481">
    <property type="entry name" value="BAP"/>
    <property type="match status" value="1"/>
</dbReference>
<evidence type="ECO:0000259" key="2">
    <source>
        <dbReference type="Pfam" id="PF26079"/>
    </source>
</evidence>
<dbReference type="Proteomes" id="UP001163283">
    <property type="component" value="Chromosome"/>
</dbReference>
<evidence type="ECO:0000259" key="1">
    <source>
        <dbReference type="Pfam" id="PF26078"/>
    </source>
</evidence>
<organism evidence="4 5">
    <name type="scientific">Moraxella bovis</name>
    <dbReference type="NCBI Taxonomy" id="476"/>
    <lineage>
        <taxon>Bacteria</taxon>
        <taxon>Pseudomonadati</taxon>
        <taxon>Pseudomonadota</taxon>
        <taxon>Gammaproteobacteria</taxon>
        <taxon>Moraxellales</taxon>
        <taxon>Moraxellaceae</taxon>
        <taxon>Moraxella</taxon>
    </lineage>
</organism>
<keyword evidence="6" id="KW-1185">Reference proteome</keyword>
<feature type="domain" description="Baseplate J-like C-terminal" evidence="2">
    <location>
        <begin position="198"/>
        <end position="267"/>
    </location>
</feature>
<dbReference type="EMBL" id="CP087830">
    <property type="protein sequence ID" value="UZA03510.1"/>
    <property type="molecule type" value="Genomic_DNA"/>
</dbReference>
<protein>
    <submittedName>
        <fullName evidence="4">Baseplate J/gp47 family protein</fullName>
    </submittedName>
</protein>
<dbReference type="InterPro" id="IPR058531">
    <property type="entry name" value="Baseplate_J_M"/>
</dbReference>
<dbReference type="Pfam" id="PF26079">
    <property type="entry name" value="Baseplate_J_C"/>
    <property type="match status" value="1"/>
</dbReference>
<evidence type="ECO:0000313" key="3">
    <source>
        <dbReference type="EMBL" id="UZA03510.1"/>
    </source>
</evidence>
<dbReference type="Proteomes" id="UP001163632">
    <property type="component" value="Chromosome"/>
</dbReference>
<dbReference type="RefSeq" id="WP_078274836.1">
    <property type="nucleotide sequence ID" value="NZ_CP030241.1"/>
</dbReference>
<reference evidence="4 5" key="1">
    <citation type="journal article" date="2022" name="BMC Microbiol.">
        <title>Whole genome sequencing of Moraxella bovis strains from North America reveals two genotypes with different genetic determinants.</title>
        <authorList>
            <person name="Wynn E.L."/>
            <person name="Hille M.M."/>
            <person name="Loy J.D."/>
            <person name="Schuller G."/>
            <person name="Kuhn K.L."/>
            <person name="Dickey A.M."/>
            <person name="Bono J.L."/>
            <person name="Clawson M.L."/>
        </authorList>
    </citation>
    <scope>NUCLEOTIDE SEQUENCE [LARGE SCALE GENOMIC DNA]</scope>
    <source>
        <strain evidence="3">SAM102599</strain>
        <strain evidence="4 5">SAM57978</strain>
    </source>
</reference>
<proteinExistence type="predicted"/>
<accession>A0AAQ2SZW9</accession>
<sequence>MITRPILDKPHFIDRDVGAITSEIIALYEQLGNKKLYPAQADRLFIDVIAYREMLIRTQIQLACEQNLLAFASGVMLDYLGDFFGVVRLDDETDEQLRQRIRLAPESYATTGSRQAYIYHALSADSRIIDADALRGGNGDIYIHILTADGVVSDELIQKVLDNTSDEKKRPLSDRVFVAGAKAKDFRLVLEVSPLSLAVPDKVLADSKVRAENYTKTLRAKLGRDVVPSQIIDAVSSTDIWQVKVIEPAEPIILQAFEWANCTDIQIQMGTIQNG</sequence>
<name>A0AAQ2SZW9_MORBO</name>
<gene>
    <name evidence="3" type="ORF">LP092_01720</name>
    <name evidence="4" type="ORF">LP129_12885</name>
</gene>
<dbReference type="PANTHER" id="PTHR35862:SF1">
    <property type="entry name" value="FELS-2 PROPHAGE PROTEIN"/>
    <property type="match status" value="1"/>
</dbReference>
<evidence type="ECO:0000313" key="5">
    <source>
        <dbReference type="Proteomes" id="UP001163283"/>
    </source>
</evidence>